<reference evidence="1 2" key="2">
    <citation type="journal article" date="2022" name="Mol. Ecol. Resour.">
        <title>The genomes of chicory, endive, great burdock and yacon provide insights into Asteraceae paleo-polyploidization history and plant inulin production.</title>
        <authorList>
            <person name="Fan W."/>
            <person name="Wang S."/>
            <person name="Wang H."/>
            <person name="Wang A."/>
            <person name="Jiang F."/>
            <person name="Liu H."/>
            <person name="Zhao H."/>
            <person name="Xu D."/>
            <person name="Zhang Y."/>
        </authorList>
    </citation>
    <scope>NUCLEOTIDE SEQUENCE [LARGE SCALE GENOMIC DNA]</scope>
    <source>
        <strain evidence="2">cv. Niubang</strain>
    </source>
</reference>
<name>A0ACB9B9K9_ARCLA</name>
<organism evidence="1 2">
    <name type="scientific">Arctium lappa</name>
    <name type="common">Greater burdock</name>
    <name type="synonym">Lappa major</name>
    <dbReference type="NCBI Taxonomy" id="4217"/>
    <lineage>
        <taxon>Eukaryota</taxon>
        <taxon>Viridiplantae</taxon>
        <taxon>Streptophyta</taxon>
        <taxon>Embryophyta</taxon>
        <taxon>Tracheophyta</taxon>
        <taxon>Spermatophyta</taxon>
        <taxon>Magnoliopsida</taxon>
        <taxon>eudicotyledons</taxon>
        <taxon>Gunneridae</taxon>
        <taxon>Pentapetalae</taxon>
        <taxon>asterids</taxon>
        <taxon>campanulids</taxon>
        <taxon>Asterales</taxon>
        <taxon>Asteraceae</taxon>
        <taxon>Carduoideae</taxon>
        <taxon>Cardueae</taxon>
        <taxon>Arctiinae</taxon>
        <taxon>Arctium</taxon>
    </lineage>
</organism>
<sequence>MERYLHETVPQNNINNEDEASWRSLSEAIDESQKRLSGDFDCNICLDIVQDPVVTLCGHLYCWPCIYKWIHRQTTSSEASHQVHVHRLCPVCKSEISQKTMVPLYAPGSTTKPIYGEKTSDLSVSIPRRPSIPRCGIDTMPYQQLDFRGFQQEVPNLIFPTSPTTGMFGEMVYERLFGNPETSLFAHRGSYSLAGISTRRARRLAIQAERSLSRICFFFLCCVTLCLVLF</sequence>
<accession>A0ACB9B9K9</accession>
<gene>
    <name evidence="1" type="ORF">L6452_19360</name>
</gene>
<evidence type="ECO:0000313" key="2">
    <source>
        <dbReference type="Proteomes" id="UP001055879"/>
    </source>
</evidence>
<protein>
    <submittedName>
        <fullName evidence="1">Uncharacterized protein</fullName>
    </submittedName>
</protein>
<dbReference type="Proteomes" id="UP001055879">
    <property type="component" value="Linkage Group LG06"/>
</dbReference>
<dbReference type="EMBL" id="CM042052">
    <property type="protein sequence ID" value="KAI3718486.1"/>
    <property type="molecule type" value="Genomic_DNA"/>
</dbReference>
<comment type="caution">
    <text evidence="1">The sequence shown here is derived from an EMBL/GenBank/DDBJ whole genome shotgun (WGS) entry which is preliminary data.</text>
</comment>
<keyword evidence="2" id="KW-1185">Reference proteome</keyword>
<proteinExistence type="predicted"/>
<evidence type="ECO:0000313" key="1">
    <source>
        <dbReference type="EMBL" id="KAI3718486.1"/>
    </source>
</evidence>
<reference evidence="2" key="1">
    <citation type="journal article" date="2022" name="Mol. Ecol. Resour.">
        <title>The genomes of chicory, endive, great burdock and yacon provide insights into Asteraceae palaeo-polyploidization history and plant inulin production.</title>
        <authorList>
            <person name="Fan W."/>
            <person name="Wang S."/>
            <person name="Wang H."/>
            <person name="Wang A."/>
            <person name="Jiang F."/>
            <person name="Liu H."/>
            <person name="Zhao H."/>
            <person name="Xu D."/>
            <person name="Zhang Y."/>
        </authorList>
    </citation>
    <scope>NUCLEOTIDE SEQUENCE [LARGE SCALE GENOMIC DNA]</scope>
    <source>
        <strain evidence="2">cv. Niubang</strain>
    </source>
</reference>